<dbReference type="EMBL" id="NVSR01000017">
    <property type="protein sequence ID" value="PCI29257.1"/>
    <property type="molecule type" value="Genomic_DNA"/>
</dbReference>
<gene>
    <name evidence="2" type="ORF">COB67_04550</name>
</gene>
<reference evidence="3" key="1">
    <citation type="submission" date="2017-08" db="EMBL/GenBank/DDBJ databases">
        <title>A dynamic microbial community with high functional redundancy inhabits the cold, oxic subseafloor aquifer.</title>
        <authorList>
            <person name="Tully B.J."/>
            <person name="Wheat C.G."/>
            <person name="Glazer B.T."/>
            <person name="Huber J.A."/>
        </authorList>
    </citation>
    <scope>NUCLEOTIDE SEQUENCE [LARGE SCALE GENOMIC DNA]</scope>
</reference>
<evidence type="ECO:0000313" key="2">
    <source>
        <dbReference type="EMBL" id="PCI29257.1"/>
    </source>
</evidence>
<dbReference type="Proteomes" id="UP000218113">
    <property type="component" value="Unassembled WGS sequence"/>
</dbReference>
<organism evidence="2 3">
    <name type="scientific">SAR324 cluster bacterium</name>
    <dbReference type="NCBI Taxonomy" id="2024889"/>
    <lineage>
        <taxon>Bacteria</taxon>
        <taxon>Deltaproteobacteria</taxon>
        <taxon>SAR324 cluster</taxon>
    </lineage>
</organism>
<keyword evidence="1" id="KW-1133">Transmembrane helix</keyword>
<accession>A0A2A4T8D5</accession>
<evidence type="ECO:0000256" key="1">
    <source>
        <dbReference type="SAM" id="Phobius"/>
    </source>
</evidence>
<keyword evidence="1" id="KW-0812">Transmembrane</keyword>
<feature type="transmembrane region" description="Helical" evidence="1">
    <location>
        <begin position="31"/>
        <end position="49"/>
    </location>
</feature>
<evidence type="ECO:0000313" key="3">
    <source>
        <dbReference type="Proteomes" id="UP000218113"/>
    </source>
</evidence>
<name>A0A2A4T8D5_9DELT</name>
<keyword evidence="1" id="KW-0472">Membrane</keyword>
<comment type="caution">
    <text evidence="2">The sequence shown here is derived from an EMBL/GenBank/DDBJ whole genome shotgun (WGS) entry which is preliminary data.</text>
</comment>
<proteinExistence type="predicted"/>
<feature type="transmembrane region" description="Helical" evidence="1">
    <location>
        <begin position="6"/>
        <end position="24"/>
    </location>
</feature>
<sequence>MSEQELISYGIAAVGGLMALGATYQLLRKGFIIWVLLLIIGVTGVNWGLSQKGDLDSFLEELSPGNLTRFSSEKLKEACENISSQLK</sequence>
<dbReference type="AlphaFoldDB" id="A0A2A4T8D5"/>
<protein>
    <submittedName>
        <fullName evidence="2">Uncharacterized protein</fullName>
    </submittedName>
</protein>